<dbReference type="PANTHER" id="PTHR15668">
    <property type="entry name" value="JM1 PROTEIN"/>
    <property type="match status" value="1"/>
</dbReference>
<dbReference type="Proteomes" id="UP001168972">
    <property type="component" value="Unassembled WGS sequence"/>
</dbReference>
<evidence type="ECO:0000256" key="1">
    <source>
        <dbReference type="ARBA" id="ARBA00006438"/>
    </source>
</evidence>
<dbReference type="PANTHER" id="PTHR15668:SF4">
    <property type="entry name" value="COILED-COIL DOMAIN-CONTAINING PROTEIN 22"/>
    <property type="match status" value="1"/>
</dbReference>
<feature type="domain" description="CCDC22 N-terminal" evidence="5">
    <location>
        <begin position="1"/>
        <end position="107"/>
    </location>
</feature>
<feature type="coiled-coil region" evidence="3">
    <location>
        <begin position="291"/>
        <end position="420"/>
    </location>
</feature>
<keyword evidence="3" id="KW-0175">Coiled coil</keyword>
<dbReference type="EMBL" id="JAQQBR010001833">
    <property type="protein sequence ID" value="KAK0162632.1"/>
    <property type="molecule type" value="Genomic_DNA"/>
</dbReference>
<evidence type="ECO:0000259" key="4">
    <source>
        <dbReference type="Pfam" id="PF05667"/>
    </source>
</evidence>
<evidence type="ECO:0000313" key="6">
    <source>
        <dbReference type="EMBL" id="KAK0162632.1"/>
    </source>
</evidence>
<comment type="caution">
    <text evidence="6">The sequence shown here is derived from an EMBL/GenBank/DDBJ whole genome shotgun (WGS) entry which is preliminary data.</text>
</comment>
<proteinExistence type="inferred from homology"/>
<dbReference type="InterPro" id="IPR048348">
    <property type="entry name" value="CCDC22_CC"/>
</dbReference>
<reference evidence="6" key="1">
    <citation type="journal article" date="2023" name="bioRxiv">
        <title>Scaffold-level genome assemblies of two parasitoid biocontrol wasps reveal the parthenogenesis mechanism and an associated novel virus.</title>
        <authorList>
            <person name="Inwood S."/>
            <person name="Skelly J."/>
            <person name="Guhlin J."/>
            <person name="Harrop T."/>
            <person name="Goldson S."/>
            <person name="Dearden P."/>
        </authorList>
    </citation>
    <scope>NUCLEOTIDE SEQUENCE</scope>
    <source>
        <strain evidence="6">Lincoln</strain>
        <tissue evidence="6">Whole body</tissue>
    </source>
</reference>
<sequence>MEEVDNIIIHSLRQIGCDIDDSVTNLSEFNTDLVVEATIKCLEIIQPDIEISKIVPTNMAARFRLCGSLAQACLELGYRGDIGYQTFLYSSETDLRCVFIFLIEKLPKEDDKKTNESISKLDELEKSIAAILSKQLSAHWLPHYCHRETNGCHIRMPYKSQELGVPLLDKEKEFEEYYTKHQLLKANQLTNYDLLLPSIISRNALSPHYKSMDILERLEWLNNQSKNNNDAINTPLNNLQDLRLMSRFSLNERLQEQKKSDEICENDDAKQKKMDKVSIISSDVSPIKATKELQNFEIEQVKAECEQLRMNINSYQKETKELTIHLSQFAVRQQEKENELKILKDRKKIKRRTHDLLDDSDNNVEKLEAAIETEKNKIINLANQWEEYRTPLIKKYRDEREKYSQKANTSQKKLDEFRQMKEKERELSAECQIKDQQYEQLLLEVQKQSKEVNRSAYTQRILEIINNVRKQKNEIDKILGDTREIQKEINMLTGKLERSFTVVDELIFRDAKTSEASRKAYKLLATLHSDCSELVTLVEETGTTLREIRDLEEQIDTESAKNIEANLQRITADLEQMRQETASLVAQLATKGS</sequence>
<dbReference type="InterPro" id="IPR008530">
    <property type="entry name" value="CCDC22"/>
</dbReference>
<evidence type="ECO:0000256" key="2">
    <source>
        <dbReference type="ARBA" id="ARBA00017553"/>
    </source>
</evidence>
<comment type="similarity">
    <text evidence="1">Belongs to the CCDC22 family.</text>
</comment>
<dbReference type="Pfam" id="PF21674">
    <property type="entry name" value="CCDC22_N"/>
    <property type="match status" value="1"/>
</dbReference>
<dbReference type="InterPro" id="IPR048349">
    <property type="entry name" value="CCDC22_N"/>
</dbReference>
<evidence type="ECO:0000259" key="5">
    <source>
        <dbReference type="Pfam" id="PF21674"/>
    </source>
</evidence>
<dbReference type="GO" id="GO:2000060">
    <property type="term" value="P:positive regulation of ubiquitin-dependent protein catabolic process"/>
    <property type="evidence" value="ECO:0007669"/>
    <property type="project" value="TreeGrafter"/>
</dbReference>
<dbReference type="GO" id="GO:0097602">
    <property type="term" value="F:cullin family protein binding"/>
    <property type="evidence" value="ECO:0007669"/>
    <property type="project" value="TreeGrafter"/>
</dbReference>
<dbReference type="Pfam" id="PF05667">
    <property type="entry name" value="CCDC22_CC"/>
    <property type="match status" value="1"/>
</dbReference>
<gene>
    <name evidence="6" type="ORF">PV327_006395</name>
</gene>
<accession>A0AA39F481</accession>
<name>A0AA39F481_MICHY</name>
<feature type="domain" description="CCDC22 coiled-coil" evidence="4">
    <location>
        <begin position="244"/>
        <end position="561"/>
    </location>
</feature>
<evidence type="ECO:0000313" key="7">
    <source>
        <dbReference type="Proteomes" id="UP001168972"/>
    </source>
</evidence>
<reference evidence="6" key="2">
    <citation type="submission" date="2023-03" db="EMBL/GenBank/DDBJ databases">
        <authorList>
            <person name="Inwood S.N."/>
            <person name="Skelly J.G."/>
            <person name="Guhlin J."/>
            <person name="Harrop T.W.R."/>
            <person name="Goldson S.G."/>
            <person name="Dearden P.K."/>
        </authorList>
    </citation>
    <scope>NUCLEOTIDE SEQUENCE</scope>
    <source>
        <strain evidence="6">Lincoln</strain>
        <tissue evidence="6">Whole body</tissue>
    </source>
</reference>
<feature type="coiled-coil region" evidence="3">
    <location>
        <begin position="548"/>
        <end position="587"/>
    </location>
</feature>
<evidence type="ECO:0000256" key="3">
    <source>
        <dbReference type="SAM" id="Coils"/>
    </source>
</evidence>
<dbReference type="AlphaFoldDB" id="A0AA39F481"/>
<organism evidence="6 7">
    <name type="scientific">Microctonus hyperodae</name>
    <name type="common">Parasitoid wasp</name>
    <dbReference type="NCBI Taxonomy" id="165561"/>
    <lineage>
        <taxon>Eukaryota</taxon>
        <taxon>Metazoa</taxon>
        <taxon>Ecdysozoa</taxon>
        <taxon>Arthropoda</taxon>
        <taxon>Hexapoda</taxon>
        <taxon>Insecta</taxon>
        <taxon>Pterygota</taxon>
        <taxon>Neoptera</taxon>
        <taxon>Endopterygota</taxon>
        <taxon>Hymenoptera</taxon>
        <taxon>Apocrita</taxon>
        <taxon>Ichneumonoidea</taxon>
        <taxon>Braconidae</taxon>
        <taxon>Euphorinae</taxon>
        <taxon>Microctonus</taxon>
    </lineage>
</organism>
<protein>
    <recommendedName>
        <fullName evidence="2">Coiled-coil domain-containing protein 22 homolog</fullName>
    </recommendedName>
</protein>
<keyword evidence="7" id="KW-1185">Reference proteome</keyword>